<dbReference type="RefSeq" id="WP_191166056.1">
    <property type="nucleotide sequence ID" value="NZ_JACWMX010000012.1"/>
</dbReference>
<dbReference type="AlphaFoldDB" id="A0A926S2R7"/>
<comment type="caution">
    <text evidence="1">The sequence shown here is derived from an EMBL/GenBank/DDBJ whole genome shotgun (WGS) entry which is preliminary data.</text>
</comment>
<sequence length="141" mass="15948">MRLFAGLALLFASCSRPESGFQQLKDKALTVQLMPMDAAQSKDSLVSFRLRLIPEKSLSISSEQKQQLLFRMDSCFFLSGKTGKTFPLFIQPVPTGSDKSFDYIVAFDSVGANTDSLKMVYADRYLTNQTYFFKDNLQRSK</sequence>
<proteinExistence type="predicted"/>
<reference evidence="1" key="1">
    <citation type="submission" date="2020-09" db="EMBL/GenBank/DDBJ databases">
        <title>Novel species of Mucilaginibacter isolated from a glacier on the Tibetan Plateau.</title>
        <authorList>
            <person name="Liu Q."/>
            <person name="Xin Y.-H."/>
        </authorList>
    </citation>
    <scope>NUCLEOTIDE SEQUENCE</scope>
    <source>
        <strain evidence="1">ZB1P21</strain>
    </source>
</reference>
<keyword evidence="2" id="KW-1185">Reference proteome</keyword>
<dbReference type="Proteomes" id="UP000619078">
    <property type="component" value="Unassembled WGS sequence"/>
</dbReference>
<name>A0A926S2R7_9SPHI</name>
<evidence type="ECO:0000313" key="2">
    <source>
        <dbReference type="Proteomes" id="UP000619078"/>
    </source>
</evidence>
<organism evidence="1 2">
    <name type="scientific">Mucilaginibacter glaciei</name>
    <dbReference type="NCBI Taxonomy" id="2772109"/>
    <lineage>
        <taxon>Bacteria</taxon>
        <taxon>Pseudomonadati</taxon>
        <taxon>Bacteroidota</taxon>
        <taxon>Sphingobacteriia</taxon>
        <taxon>Sphingobacteriales</taxon>
        <taxon>Sphingobacteriaceae</taxon>
        <taxon>Mucilaginibacter</taxon>
    </lineage>
</organism>
<evidence type="ECO:0000313" key="1">
    <source>
        <dbReference type="EMBL" id="MBD1395425.1"/>
    </source>
</evidence>
<protein>
    <submittedName>
        <fullName evidence="1">Uncharacterized protein</fullName>
    </submittedName>
</protein>
<accession>A0A926S2R7</accession>
<gene>
    <name evidence="1" type="ORF">IDJ76_20145</name>
</gene>
<dbReference type="EMBL" id="JACWMX010000012">
    <property type="protein sequence ID" value="MBD1395425.1"/>
    <property type="molecule type" value="Genomic_DNA"/>
</dbReference>